<feature type="domain" description="J" evidence="3">
    <location>
        <begin position="4"/>
        <end position="68"/>
    </location>
</feature>
<evidence type="ECO:0000313" key="4">
    <source>
        <dbReference type="EMBL" id="MDS0284116.1"/>
    </source>
</evidence>
<keyword evidence="2" id="KW-0472">Membrane</keyword>
<dbReference type="RefSeq" id="WP_310901859.1">
    <property type="nucleotide sequence ID" value="NZ_JAMQOS010000007.1"/>
</dbReference>
<reference evidence="4 5" key="1">
    <citation type="submission" date="2022-06" db="EMBL/GenBank/DDBJ databases">
        <title>Halomicroarcula sp. a new haloarchaeum isolate from saline soil.</title>
        <authorList>
            <person name="Strakova D."/>
            <person name="Galisteo C."/>
            <person name="Sanchez-Porro C."/>
            <person name="Ventosa A."/>
        </authorList>
    </citation>
    <scope>NUCLEOTIDE SEQUENCE [LARGE SCALE GENOMIC DNA]</scope>
    <source>
        <strain evidence="4 5">S3CR25-11</strain>
    </source>
</reference>
<evidence type="ECO:0000256" key="1">
    <source>
        <dbReference type="SAM" id="MobiDB-lite"/>
    </source>
</evidence>
<dbReference type="PANTHER" id="PTHR43096:SF58">
    <property type="entry name" value="CHAPERONE DNAJ-DOMAIN SUPERFAMILY PROTEIN"/>
    <property type="match status" value="1"/>
</dbReference>
<dbReference type="EMBL" id="JAMQOS010000007">
    <property type="protein sequence ID" value="MDS0284116.1"/>
    <property type="molecule type" value="Genomic_DNA"/>
</dbReference>
<dbReference type="CDD" id="cd06257">
    <property type="entry name" value="DnaJ"/>
    <property type="match status" value="1"/>
</dbReference>
<accession>A0ABU2FTM1</accession>
<feature type="transmembrane region" description="Helical" evidence="2">
    <location>
        <begin position="280"/>
        <end position="302"/>
    </location>
</feature>
<keyword evidence="2" id="KW-1133">Transmembrane helix</keyword>
<dbReference type="PRINTS" id="PR00625">
    <property type="entry name" value="JDOMAIN"/>
</dbReference>
<feature type="compositionally biased region" description="Low complexity" evidence="1">
    <location>
        <begin position="151"/>
        <end position="183"/>
    </location>
</feature>
<feature type="compositionally biased region" description="Basic residues" evidence="1">
    <location>
        <begin position="124"/>
        <end position="138"/>
    </location>
</feature>
<protein>
    <submittedName>
        <fullName evidence="4">DnaJ domain-containing protein</fullName>
    </submittedName>
</protein>
<feature type="transmembrane region" description="Helical" evidence="2">
    <location>
        <begin position="254"/>
        <end position="274"/>
    </location>
</feature>
<feature type="region of interest" description="Disordered" evidence="1">
    <location>
        <begin position="64"/>
        <end position="186"/>
    </location>
</feature>
<evidence type="ECO:0000259" key="3">
    <source>
        <dbReference type="PROSITE" id="PS50076"/>
    </source>
</evidence>
<comment type="caution">
    <text evidence="4">The sequence shown here is derived from an EMBL/GenBank/DDBJ whole genome shotgun (WGS) entry which is preliminary data.</text>
</comment>
<dbReference type="Gene3D" id="1.10.287.110">
    <property type="entry name" value="DnaJ domain"/>
    <property type="match status" value="1"/>
</dbReference>
<dbReference type="Pfam" id="PF00226">
    <property type="entry name" value="DnaJ"/>
    <property type="match status" value="1"/>
</dbReference>
<dbReference type="Proteomes" id="UP001268864">
    <property type="component" value="Unassembled WGS sequence"/>
</dbReference>
<name>A0ABU2FTM1_9EURY</name>
<dbReference type="PANTHER" id="PTHR43096">
    <property type="entry name" value="DNAJ HOMOLOG 1, MITOCHONDRIAL-RELATED"/>
    <property type="match status" value="1"/>
</dbReference>
<dbReference type="InterPro" id="IPR001623">
    <property type="entry name" value="DnaJ_domain"/>
</dbReference>
<organism evidence="4 5">
    <name type="scientific">Haloarcula onubensis</name>
    <dbReference type="NCBI Taxonomy" id="2950539"/>
    <lineage>
        <taxon>Archaea</taxon>
        <taxon>Methanobacteriati</taxon>
        <taxon>Methanobacteriota</taxon>
        <taxon>Stenosarchaea group</taxon>
        <taxon>Halobacteria</taxon>
        <taxon>Halobacteriales</taxon>
        <taxon>Haloarculaceae</taxon>
        <taxon>Haloarcula</taxon>
    </lineage>
</organism>
<sequence>MTETFYEVLGVAEDATTDEIETAYRERLKETHPDVSDDEDAGQATKTLIEARDVLVDEAERARYDRVGHDAYVGDGTPSAGDAAAEAAEAGDERDGQSGDTVSGGTRSQNRARRERRASERVRQERRRARAERQRHRSAPGDDGSDREDASAAARASPSDTSSTGSRNAGATDTTSATATGNTYSVREDVTTPASYGPLLPRGRQLTLLGLFFPLYPVLLFSALLPAFPLFVNLVLGACTLLVVAYLQSMPRVSLLLFGGWSGISVLGLGMSGIGYVSVVGLVVLAGTVLPFGFSVLTAAALRY</sequence>
<dbReference type="SUPFAM" id="SSF46565">
    <property type="entry name" value="Chaperone J-domain"/>
    <property type="match status" value="1"/>
</dbReference>
<evidence type="ECO:0000313" key="5">
    <source>
        <dbReference type="Proteomes" id="UP001268864"/>
    </source>
</evidence>
<feature type="transmembrane region" description="Helical" evidence="2">
    <location>
        <begin position="230"/>
        <end position="247"/>
    </location>
</feature>
<evidence type="ECO:0000256" key="2">
    <source>
        <dbReference type="SAM" id="Phobius"/>
    </source>
</evidence>
<dbReference type="SMART" id="SM00271">
    <property type="entry name" value="DnaJ"/>
    <property type="match status" value="1"/>
</dbReference>
<proteinExistence type="predicted"/>
<keyword evidence="2" id="KW-0812">Transmembrane</keyword>
<gene>
    <name evidence="4" type="ORF">NDI86_18655</name>
</gene>
<dbReference type="PROSITE" id="PS50076">
    <property type="entry name" value="DNAJ_2"/>
    <property type="match status" value="1"/>
</dbReference>
<dbReference type="InterPro" id="IPR036869">
    <property type="entry name" value="J_dom_sf"/>
</dbReference>
<keyword evidence="5" id="KW-1185">Reference proteome</keyword>